<feature type="domain" description="CBM2" evidence="2">
    <location>
        <begin position="36"/>
        <end position="143"/>
    </location>
</feature>
<proteinExistence type="predicted"/>
<name>A0ABS3W208_MICEH</name>
<dbReference type="InterPro" id="IPR012291">
    <property type="entry name" value="CBM2_carb-bd_dom_sf"/>
</dbReference>
<keyword evidence="1" id="KW-0732">Signal</keyword>
<accession>A0ABS3W208</accession>
<evidence type="ECO:0000313" key="3">
    <source>
        <dbReference type="EMBL" id="MBO4210816.1"/>
    </source>
</evidence>
<reference evidence="3 4" key="1">
    <citation type="submission" date="2019-12" db="EMBL/GenBank/DDBJ databases">
        <title>Whole genome sequencing of endophytic Actinobacterium Micromonospora sp. MPMI6T.</title>
        <authorList>
            <person name="Evv R."/>
            <person name="Podile A.R."/>
        </authorList>
    </citation>
    <scope>NUCLEOTIDE SEQUENCE [LARGE SCALE GENOMIC DNA]</scope>
    <source>
        <strain evidence="3 4">MPMI6</strain>
    </source>
</reference>
<feature type="chain" id="PRO_5045323642" evidence="1">
    <location>
        <begin position="40"/>
        <end position="143"/>
    </location>
</feature>
<dbReference type="RefSeq" id="WP_208817876.1">
    <property type="nucleotide sequence ID" value="NZ_WVUH01000611.1"/>
</dbReference>
<dbReference type="SUPFAM" id="SSF49384">
    <property type="entry name" value="Carbohydrate-binding domain"/>
    <property type="match status" value="1"/>
</dbReference>
<dbReference type="Gene3D" id="2.60.40.290">
    <property type="match status" value="1"/>
</dbReference>
<dbReference type="PROSITE" id="PS51173">
    <property type="entry name" value="CBM2"/>
    <property type="match status" value="1"/>
</dbReference>
<dbReference type="InterPro" id="IPR008965">
    <property type="entry name" value="CBM2/CBM3_carb-bd_dom_sf"/>
</dbReference>
<dbReference type="SMART" id="SM00637">
    <property type="entry name" value="CBD_II"/>
    <property type="match status" value="1"/>
</dbReference>
<sequence>MTGLRSTVRRTRWRIGLVTTAVTALLASLGLTFAVSAYAAAGCQVAYSVPNQWPGGFSANVNVTNLGDPVNGWRLTWTFPSGQQVTQAWNATVTSAGSAVTATDVGYNAALGTNATVSFGFNGSWSGTNTAPTTFALNGVTCT</sequence>
<dbReference type="EMBL" id="WVUH01000611">
    <property type="protein sequence ID" value="MBO4210816.1"/>
    <property type="molecule type" value="Genomic_DNA"/>
</dbReference>
<evidence type="ECO:0000313" key="4">
    <source>
        <dbReference type="Proteomes" id="UP000823521"/>
    </source>
</evidence>
<dbReference type="Pfam" id="PF00553">
    <property type="entry name" value="CBM_2"/>
    <property type="match status" value="1"/>
</dbReference>
<gene>
    <name evidence="3" type="ORF">GSF22_33200</name>
</gene>
<protein>
    <submittedName>
        <fullName evidence="3">Cellulase</fullName>
    </submittedName>
</protein>
<feature type="non-terminal residue" evidence="3">
    <location>
        <position position="143"/>
    </location>
</feature>
<dbReference type="InterPro" id="IPR001919">
    <property type="entry name" value="CBD2"/>
</dbReference>
<comment type="caution">
    <text evidence="3">The sequence shown here is derived from an EMBL/GenBank/DDBJ whole genome shotgun (WGS) entry which is preliminary data.</text>
</comment>
<organism evidence="3 4">
    <name type="scientific">Micromonospora echinofusca</name>
    <dbReference type="NCBI Taxonomy" id="47858"/>
    <lineage>
        <taxon>Bacteria</taxon>
        <taxon>Bacillati</taxon>
        <taxon>Actinomycetota</taxon>
        <taxon>Actinomycetes</taxon>
        <taxon>Micromonosporales</taxon>
        <taxon>Micromonosporaceae</taxon>
        <taxon>Micromonospora</taxon>
    </lineage>
</organism>
<dbReference type="Proteomes" id="UP000823521">
    <property type="component" value="Unassembled WGS sequence"/>
</dbReference>
<evidence type="ECO:0000259" key="2">
    <source>
        <dbReference type="PROSITE" id="PS51173"/>
    </source>
</evidence>
<feature type="signal peptide" evidence="1">
    <location>
        <begin position="1"/>
        <end position="39"/>
    </location>
</feature>
<keyword evidence="4" id="KW-1185">Reference proteome</keyword>
<evidence type="ECO:0000256" key="1">
    <source>
        <dbReference type="SAM" id="SignalP"/>
    </source>
</evidence>